<dbReference type="GO" id="GO:0033565">
    <property type="term" value="C:ESCRT-0 complex"/>
    <property type="evidence" value="ECO:0007669"/>
    <property type="project" value="TreeGrafter"/>
</dbReference>
<feature type="compositionally biased region" description="Pro residues" evidence="13">
    <location>
        <begin position="663"/>
        <end position="692"/>
    </location>
</feature>
<dbReference type="InterPro" id="IPR008942">
    <property type="entry name" value="ENTH_VHS"/>
</dbReference>
<dbReference type="Pfam" id="PF00018">
    <property type="entry name" value="SH3_1"/>
    <property type="match status" value="1"/>
</dbReference>
<dbReference type="InterPro" id="IPR002014">
    <property type="entry name" value="VHS_dom"/>
</dbReference>
<feature type="compositionally biased region" description="Low complexity" evidence="13">
    <location>
        <begin position="427"/>
        <end position="444"/>
    </location>
</feature>
<keyword evidence="7 12" id="KW-0728">SH3 domain</keyword>
<evidence type="ECO:0000256" key="10">
    <source>
        <dbReference type="ARBA" id="ARBA00022927"/>
    </source>
</evidence>
<dbReference type="InterPro" id="IPR050670">
    <property type="entry name" value="STAM"/>
</dbReference>
<dbReference type="SUPFAM" id="SSF48464">
    <property type="entry name" value="ENTH/VHS domain"/>
    <property type="match status" value="1"/>
</dbReference>
<evidence type="ECO:0000256" key="6">
    <source>
        <dbReference type="ARBA" id="ARBA00018978"/>
    </source>
</evidence>
<evidence type="ECO:0000256" key="11">
    <source>
        <dbReference type="ARBA" id="ARBA00023136"/>
    </source>
</evidence>
<keyword evidence="9" id="KW-0967">Endosome</keyword>
<keyword evidence="17" id="KW-1185">Reference proteome</keyword>
<dbReference type="PRINTS" id="PR00499">
    <property type="entry name" value="P67PHOX"/>
</dbReference>
<evidence type="ECO:0000256" key="5">
    <source>
        <dbReference type="ARBA" id="ARBA00017923"/>
    </source>
</evidence>
<accession>A0AAE0I0Q5</accession>
<dbReference type="PROSITE" id="PS50179">
    <property type="entry name" value="VHS"/>
    <property type="match status" value="1"/>
</dbReference>
<feature type="compositionally biased region" description="Low complexity" evidence="13">
    <location>
        <begin position="732"/>
        <end position="747"/>
    </location>
</feature>
<dbReference type="SMART" id="SM00288">
    <property type="entry name" value="VHS"/>
    <property type="match status" value="1"/>
</dbReference>
<evidence type="ECO:0000256" key="1">
    <source>
        <dbReference type="ARBA" id="ARBA00002654"/>
    </source>
</evidence>
<feature type="compositionally biased region" description="Polar residues" evidence="13">
    <location>
        <begin position="454"/>
        <end position="463"/>
    </location>
</feature>
<feature type="compositionally biased region" description="Low complexity" evidence="13">
    <location>
        <begin position="708"/>
        <end position="719"/>
    </location>
</feature>
<proteinExistence type="inferred from homology"/>
<reference evidence="16" key="2">
    <citation type="submission" date="2023-06" db="EMBL/GenBank/DDBJ databases">
        <authorList>
            <consortium name="Lawrence Berkeley National Laboratory"/>
            <person name="Haridas S."/>
            <person name="Hensen N."/>
            <person name="Bonometti L."/>
            <person name="Westerberg I."/>
            <person name="Brannstrom I.O."/>
            <person name="Guillou S."/>
            <person name="Cros-Aarteil S."/>
            <person name="Calhoun S."/>
            <person name="Kuo A."/>
            <person name="Mondo S."/>
            <person name="Pangilinan J."/>
            <person name="Riley R."/>
            <person name="Labutti K."/>
            <person name="Andreopoulos B."/>
            <person name="Lipzen A."/>
            <person name="Chen C."/>
            <person name="Yanf M."/>
            <person name="Daum C."/>
            <person name="Ng V."/>
            <person name="Clum A."/>
            <person name="Steindorff A."/>
            <person name="Ohm R."/>
            <person name="Martin F."/>
            <person name="Silar P."/>
            <person name="Natvig D."/>
            <person name="Lalanne C."/>
            <person name="Gautier V."/>
            <person name="Ament-Velasquez S.L."/>
            <person name="Kruys A."/>
            <person name="Hutchinson M.I."/>
            <person name="Powell A.J."/>
            <person name="Barry K."/>
            <person name="Miller A.N."/>
            <person name="Grigoriev I.V."/>
            <person name="Debuchy R."/>
            <person name="Gladieux P."/>
            <person name="Thoren M.H."/>
            <person name="Johannesson H."/>
        </authorList>
    </citation>
    <scope>NUCLEOTIDE SEQUENCE</scope>
    <source>
        <strain evidence="16">CBS 118394</strain>
    </source>
</reference>
<protein>
    <recommendedName>
        <fullName evidence="5">Class E vacuolar protein-sorting machinery protein HSE1</fullName>
    </recommendedName>
    <alternativeName>
        <fullName evidence="6">Class E vacuolar protein-sorting machinery protein hse1</fullName>
    </alternativeName>
</protein>
<dbReference type="PANTHER" id="PTHR45929:SF3">
    <property type="entry name" value="JAK PATHWAY SIGNAL TRANSDUCTION ADAPTOR MOLECULE"/>
    <property type="match status" value="1"/>
</dbReference>
<feature type="compositionally biased region" description="Polar residues" evidence="13">
    <location>
        <begin position="577"/>
        <end position="590"/>
    </location>
</feature>
<dbReference type="FunFam" id="2.30.30.40:FF:000072">
    <property type="entry name" value="Unconventional Myosin IB"/>
    <property type="match status" value="1"/>
</dbReference>
<feature type="region of interest" description="Disordered" evidence="13">
    <location>
        <begin position="408"/>
        <end position="766"/>
    </location>
</feature>
<dbReference type="Proteomes" id="UP001283341">
    <property type="component" value="Unassembled WGS sequence"/>
</dbReference>
<dbReference type="AlphaFoldDB" id="A0AAE0I0Q5"/>
<dbReference type="Gene3D" id="1.25.40.90">
    <property type="match status" value="1"/>
</dbReference>
<evidence type="ECO:0000256" key="2">
    <source>
        <dbReference type="ARBA" id="ARBA00004125"/>
    </source>
</evidence>
<evidence type="ECO:0000256" key="8">
    <source>
        <dbReference type="ARBA" id="ARBA00022448"/>
    </source>
</evidence>
<name>A0AAE0I0Q5_9PEZI</name>
<comment type="function">
    <text evidence="1">Component of the ESCRT-0 complex which is the sorting receptor for ubiquitinated cargo proteins at the multivesicular body (MVB).</text>
</comment>
<evidence type="ECO:0000256" key="4">
    <source>
        <dbReference type="ARBA" id="ARBA00011446"/>
    </source>
</evidence>
<feature type="compositionally biased region" description="Low complexity" evidence="13">
    <location>
        <begin position="489"/>
        <end position="507"/>
    </location>
</feature>
<dbReference type="SUPFAM" id="SSF50044">
    <property type="entry name" value="SH3-domain"/>
    <property type="match status" value="1"/>
</dbReference>
<dbReference type="PANTHER" id="PTHR45929">
    <property type="entry name" value="JAK PATHWAY SIGNAL TRANSDUCTION ADAPTOR MOLECULE"/>
    <property type="match status" value="1"/>
</dbReference>
<feature type="region of interest" description="Disordered" evidence="13">
    <location>
        <begin position="193"/>
        <end position="235"/>
    </location>
</feature>
<dbReference type="InterPro" id="IPR001452">
    <property type="entry name" value="SH3_domain"/>
</dbReference>
<dbReference type="CDD" id="cd16978">
    <property type="entry name" value="VHS_HSE1"/>
    <property type="match status" value="1"/>
</dbReference>
<comment type="subunit">
    <text evidence="4">Component of the ESCRT-0 complex composed of HSE1 and VPS27.</text>
</comment>
<dbReference type="Gene3D" id="2.30.30.40">
    <property type="entry name" value="SH3 Domains"/>
    <property type="match status" value="1"/>
</dbReference>
<feature type="compositionally biased region" description="Low complexity" evidence="13">
    <location>
        <begin position="202"/>
        <end position="213"/>
    </location>
</feature>
<comment type="subcellular location">
    <subcellularLocation>
        <location evidence="2">Endosome membrane</location>
        <topology evidence="2">Peripheral membrane protein</topology>
        <orientation evidence="2">Cytoplasmic side</orientation>
    </subcellularLocation>
</comment>
<dbReference type="PROSITE" id="PS50330">
    <property type="entry name" value="UIM"/>
    <property type="match status" value="1"/>
</dbReference>
<dbReference type="Gene3D" id="1.20.5.1940">
    <property type="match status" value="1"/>
</dbReference>
<dbReference type="EMBL" id="JAUEDM010000005">
    <property type="protein sequence ID" value="KAK3316433.1"/>
    <property type="molecule type" value="Genomic_DNA"/>
</dbReference>
<reference evidence="16" key="1">
    <citation type="journal article" date="2023" name="Mol. Phylogenet. Evol.">
        <title>Genome-scale phylogeny and comparative genomics of the fungal order Sordariales.</title>
        <authorList>
            <person name="Hensen N."/>
            <person name="Bonometti L."/>
            <person name="Westerberg I."/>
            <person name="Brannstrom I.O."/>
            <person name="Guillou S."/>
            <person name="Cros-Aarteil S."/>
            <person name="Calhoun S."/>
            <person name="Haridas S."/>
            <person name="Kuo A."/>
            <person name="Mondo S."/>
            <person name="Pangilinan J."/>
            <person name="Riley R."/>
            <person name="LaButti K."/>
            <person name="Andreopoulos B."/>
            <person name="Lipzen A."/>
            <person name="Chen C."/>
            <person name="Yan M."/>
            <person name="Daum C."/>
            <person name="Ng V."/>
            <person name="Clum A."/>
            <person name="Steindorff A."/>
            <person name="Ohm R.A."/>
            <person name="Martin F."/>
            <person name="Silar P."/>
            <person name="Natvig D.O."/>
            <person name="Lalanne C."/>
            <person name="Gautier V."/>
            <person name="Ament-Velasquez S.L."/>
            <person name="Kruys A."/>
            <person name="Hutchinson M.I."/>
            <person name="Powell A.J."/>
            <person name="Barry K."/>
            <person name="Miller A.N."/>
            <person name="Grigoriev I.V."/>
            <person name="Debuchy R."/>
            <person name="Gladieux P."/>
            <person name="Hiltunen Thoren M."/>
            <person name="Johannesson H."/>
        </authorList>
    </citation>
    <scope>NUCLEOTIDE SEQUENCE</scope>
    <source>
        <strain evidence="16">CBS 118394</strain>
    </source>
</reference>
<evidence type="ECO:0000256" key="13">
    <source>
        <dbReference type="SAM" id="MobiDB-lite"/>
    </source>
</evidence>
<feature type="compositionally biased region" description="Pro residues" evidence="13">
    <location>
        <begin position="413"/>
        <end position="426"/>
    </location>
</feature>
<keyword evidence="10" id="KW-0653">Protein transport</keyword>
<dbReference type="GO" id="GO:0043130">
    <property type="term" value="F:ubiquitin binding"/>
    <property type="evidence" value="ECO:0007669"/>
    <property type="project" value="InterPro"/>
</dbReference>
<evidence type="ECO:0000259" key="15">
    <source>
        <dbReference type="PROSITE" id="PS50179"/>
    </source>
</evidence>
<dbReference type="GO" id="GO:0010008">
    <property type="term" value="C:endosome membrane"/>
    <property type="evidence" value="ECO:0007669"/>
    <property type="project" value="UniProtKB-SubCell"/>
</dbReference>
<dbReference type="Pfam" id="PF00790">
    <property type="entry name" value="VHS"/>
    <property type="match status" value="1"/>
</dbReference>
<evidence type="ECO:0000313" key="16">
    <source>
        <dbReference type="EMBL" id="KAK3316433.1"/>
    </source>
</evidence>
<keyword evidence="11" id="KW-0472">Membrane</keyword>
<organism evidence="16 17">
    <name type="scientific">Apodospora peruviana</name>
    <dbReference type="NCBI Taxonomy" id="516989"/>
    <lineage>
        <taxon>Eukaryota</taxon>
        <taxon>Fungi</taxon>
        <taxon>Dikarya</taxon>
        <taxon>Ascomycota</taxon>
        <taxon>Pezizomycotina</taxon>
        <taxon>Sordariomycetes</taxon>
        <taxon>Sordariomycetidae</taxon>
        <taxon>Sordariales</taxon>
        <taxon>Lasiosphaeriaceae</taxon>
        <taxon>Apodospora</taxon>
    </lineage>
</organism>
<keyword evidence="8" id="KW-0813">Transport</keyword>
<feature type="domain" description="VHS" evidence="15">
    <location>
        <begin position="33"/>
        <end position="162"/>
    </location>
</feature>
<dbReference type="CDD" id="cd11805">
    <property type="entry name" value="SH3_GRB2_like_C"/>
    <property type="match status" value="1"/>
</dbReference>
<feature type="compositionally biased region" description="Polar residues" evidence="13">
    <location>
        <begin position="553"/>
        <end position="569"/>
    </location>
</feature>
<gene>
    <name evidence="16" type="ORF">B0H66DRAFT_294745</name>
</gene>
<dbReference type="PROSITE" id="PS50002">
    <property type="entry name" value="SH3"/>
    <property type="match status" value="1"/>
</dbReference>
<dbReference type="InterPro" id="IPR003903">
    <property type="entry name" value="UIM_dom"/>
</dbReference>
<sequence length="766" mass="81967">MTRITRGGSVNNTGATMFRAAAVGPYDEAINKATDENLTSEDWGAIMEVCDRVERDANGSKEAVQSMIKRLAHRNANVQLYTLEVANALSQNCGKPMHRELSSRAFTDALLKLANDRNTHNQVKAKILERMKEWSDMFKSDPELGVMYDAYYRLKQTNPTLHPPSAPQKNSLTQLDRQKEEEELQMALKLSLQEEERKKQPSAASGSSAAAGASGAGAGGAAGQAAPLQPMPSGTTAATVSRVRALFDFVPSEPGELEFKKGDVIAVLESVYKDWWRGSLKGKTGIFPLNYVEKLTDPTPDELQREAQMEAEVFAEIKNVEKLLTLLSASNTGPREEDNEEISKLYHQTLAIRPKLIKLIEKYSQKKDDFTQLNEKFIKARRDYEALLESSMSHPPGPSYHQYAMRPQIPQSYAPPGPGYGAPPGPQQQDPQRFYTPAPAQEPSQYPPSSPSPNYQRPGQSGTPAPAAPFFLAGAEVPPQPNQQPPQPQQQQPPQHQQSGPPQQQHQYAPRPQEQRVPSGGKQPAPIQTNSPPPPANQYTPYQAPGSHVGARPQSTYGGAPQELSTSVYDSPIAPHKNNSAATYSSSVYSNDDPYASPGGPGRVPSIPSMAPPSAPAALSAPADHRQSSYGGGYTTYQTSAPHQQQPQYGGTGYGSDGANDGPVPPAPLGQAPLPPNGGRPAQPLSPPPLHPSGPAYDARQTLPSRLGGASSPGTSGSAAAGGGPQYKAYVPPGASSHAPSAPSGYGEPDDGAPSAPGDYYRTVAY</sequence>
<feature type="compositionally biased region" description="Pro residues" evidence="13">
    <location>
        <begin position="478"/>
        <end position="488"/>
    </location>
</feature>
<dbReference type="GO" id="GO:0035091">
    <property type="term" value="F:phosphatidylinositol binding"/>
    <property type="evidence" value="ECO:0007669"/>
    <property type="project" value="InterPro"/>
</dbReference>
<comment type="similarity">
    <text evidence="3">Belongs to the STAM family.</text>
</comment>
<dbReference type="Pfam" id="PF03127">
    <property type="entry name" value="GAT"/>
    <property type="match status" value="1"/>
</dbReference>
<feature type="domain" description="SH3" evidence="14">
    <location>
        <begin position="238"/>
        <end position="297"/>
    </location>
</feature>
<evidence type="ECO:0000256" key="12">
    <source>
        <dbReference type="PROSITE-ProRule" id="PRU00192"/>
    </source>
</evidence>
<evidence type="ECO:0000313" key="17">
    <source>
        <dbReference type="Proteomes" id="UP001283341"/>
    </source>
</evidence>
<dbReference type="InterPro" id="IPR036028">
    <property type="entry name" value="SH3-like_dom_sf"/>
</dbReference>
<evidence type="ECO:0000256" key="7">
    <source>
        <dbReference type="ARBA" id="ARBA00022443"/>
    </source>
</evidence>
<dbReference type="PRINTS" id="PR00452">
    <property type="entry name" value="SH3DOMAIN"/>
</dbReference>
<evidence type="ECO:0000256" key="3">
    <source>
        <dbReference type="ARBA" id="ARBA00009666"/>
    </source>
</evidence>
<dbReference type="InterPro" id="IPR004152">
    <property type="entry name" value="GAT_dom"/>
</dbReference>
<evidence type="ECO:0000259" key="14">
    <source>
        <dbReference type="PROSITE" id="PS50002"/>
    </source>
</evidence>
<dbReference type="CDD" id="cd21386">
    <property type="entry name" value="GAT_Hse1"/>
    <property type="match status" value="1"/>
</dbReference>
<dbReference type="GO" id="GO:0043328">
    <property type="term" value="P:protein transport to vacuole involved in ubiquitin-dependent protein catabolic process via the multivesicular body sorting pathway"/>
    <property type="evidence" value="ECO:0007669"/>
    <property type="project" value="TreeGrafter"/>
</dbReference>
<evidence type="ECO:0000256" key="9">
    <source>
        <dbReference type="ARBA" id="ARBA00022753"/>
    </source>
</evidence>
<dbReference type="SMART" id="SM00326">
    <property type="entry name" value="SH3"/>
    <property type="match status" value="1"/>
</dbReference>
<comment type="caution">
    <text evidence="16">The sequence shown here is derived from an EMBL/GenBank/DDBJ whole genome shotgun (WGS) entry which is preliminary data.</text>
</comment>